<organism evidence="2 3">
    <name type="scientific">Deinococcus aetherius</name>
    <dbReference type="NCBI Taxonomy" id="200252"/>
    <lineage>
        <taxon>Bacteria</taxon>
        <taxon>Thermotogati</taxon>
        <taxon>Deinococcota</taxon>
        <taxon>Deinococci</taxon>
        <taxon>Deinococcales</taxon>
        <taxon>Deinococcaceae</taxon>
        <taxon>Deinococcus</taxon>
    </lineage>
</organism>
<dbReference type="Proteomes" id="UP001064971">
    <property type="component" value="Chromosome"/>
</dbReference>
<protein>
    <submittedName>
        <fullName evidence="2">Uncharacterized protein</fullName>
    </submittedName>
</protein>
<sequence length="84" mass="9635">MFEAVCYAILALINSTVVVWATVILVRNDEGWGVVEQLGRSVYILPFFIWAFRYAGKAMGDVKYHVQAKSLERETILELRRGKQ</sequence>
<gene>
    <name evidence="2" type="ORF">DAETH_17510</name>
</gene>
<keyword evidence="3" id="KW-1185">Reference proteome</keyword>
<evidence type="ECO:0000256" key="1">
    <source>
        <dbReference type="SAM" id="Phobius"/>
    </source>
</evidence>
<accession>A0ABN6RJL5</accession>
<name>A0ABN6RJL5_9DEIO</name>
<keyword evidence="1" id="KW-1133">Transmembrane helix</keyword>
<evidence type="ECO:0000313" key="3">
    <source>
        <dbReference type="Proteomes" id="UP001064971"/>
    </source>
</evidence>
<reference evidence="2" key="1">
    <citation type="submission" date="2022-07" db="EMBL/GenBank/DDBJ databases">
        <title>Complete Genome Sequence of the Radioresistant Bacterium Deinococcus aetherius ST0316, Isolated from the Air Dust collected in Lower Stratosphere above Japan.</title>
        <authorList>
            <person name="Satoh K."/>
            <person name="Hagiwara K."/>
            <person name="Katsumata K."/>
            <person name="Kubo A."/>
            <person name="Yokobori S."/>
            <person name="Yamagishi A."/>
            <person name="Oono Y."/>
            <person name="Narumi I."/>
        </authorList>
    </citation>
    <scope>NUCLEOTIDE SEQUENCE</scope>
    <source>
        <strain evidence="2">ST0316</strain>
    </source>
</reference>
<dbReference type="RefSeq" id="WP_264774509.1">
    <property type="nucleotide sequence ID" value="NZ_AP026560.1"/>
</dbReference>
<keyword evidence="1" id="KW-0472">Membrane</keyword>
<evidence type="ECO:0000313" key="2">
    <source>
        <dbReference type="EMBL" id="BDP41782.1"/>
    </source>
</evidence>
<keyword evidence="1" id="KW-0812">Transmembrane</keyword>
<feature type="transmembrane region" description="Helical" evidence="1">
    <location>
        <begin position="7"/>
        <end position="26"/>
    </location>
</feature>
<feature type="transmembrane region" description="Helical" evidence="1">
    <location>
        <begin position="38"/>
        <end position="55"/>
    </location>
</feature>
<dbReference type="EMBL" id="AP026560">
    <property type="protein sequence ID" value="BDP41782.1"/>
    <property type="molecule type" value="Genomic_DNA"/>
</dbReference>
<proteinExistence type="predicted"/>